<dbReference type="SMART" id="SM00179">
    <property type="entry name" value="EGF_CA"/>
    <property type="match status" value="4"/>
</dbReference>
<keyword evidence="4 6" id="KW-1015">Disulfide bond</keyword>
<feature type="repeat" description="LDL-receptor class B" evidence="7">
    <location>
        <begin position="72"/>
        <end position="114"/>
    </location>
</feature>
<evidence type="ECO:0000256" key="6">
    <source>
        <dbReference type="PROSITE-ProRule" id="PRU00076"/>
    </source>
</evidence>
<comment type="caution">
    <text evidence="6">Lacks conserved residue(s) required for the propagation of feature annotation.</text>
</comment>
<dbReference type="SUPFAM" id="SSF63825">
    <property type="entry name" value="YWTD domain"/>
    <property type="match status" value="4"/>
</dbReference>
<evidence type="ECO:0000256" key="5">
    <source>
        <dbReference type="ARBA" id="ARBA00023180"/>
    </source>
</evidence>
<sequence>MNISNNYSYVIAFPSSIITYAIDYDPVDRVIYWVSWYRQISSGSVFGNSERTVRSLDVLAQTYGIAVDSISRLLFYTDLGNHIIAVISLVGSLHKTVISTGLTNPRDIVIDPINGSIYWADSGRPGRIEKSDYDGTNRRELVNTGLSSPYGLAVDINDGVLYWCEISTFKIQRVNVDGSNRSLIYDELVSLSYCSIALYHSYLYFTTWWSRYSIIRIGTDGRGLTYISSFVKYPHAIHVHINGRLGINGCSNGSGGCSHLCFPLPGGYRECACPDFMTLQADGKTCRQDDLPDEFILESDGTSIMRRIYINDNYSSFILPFPNWIYAYDLDYDRTNGVIYWVNGSNQINSGSIFGMNIQTVGYLNSIAQINGIAVDSISRLLFYTDLGNHIIAAVSLDDYSQKTVISSGLLSPHAIVIDQINGAIYWVDSGNPAKIEKSNYDGTNRQEIVNTGLTNPYGLQVDINAGILYWCDVSTFTIERANEDGSNRSIIYQEQVSESGCSIALYHSYIYFTAWYNRTGIMRIGTDGSGLIYVGPYALHSPRGIHVNHDAHLGSNGCTNGRGGCSHFCFPQPSGSNVCACPDFMTLQPDGKTCHFDTLPENFILVIDGSKRSIYRMDIDNYSYINIPIHNISYPNTIYYDPNDAVIFWTDSSFQQINYGSIYGNNQNTLQGFNTYAAINGTSVDVVSRLLFYTDSKQNIIGVISLDVNVTKTVISDDLNTPQAIVTDPTNGIIYWSSLNKIEKSNYDGTSRQEVIITGLDDNVDLAMDFNVYLMYWCHYSTRKIVQANMDGSNRQVLYQDQTTIYKCNIALHQSYLYYIDSSQSVLMRIATNGSGMTSIGPSIFHYVVDIHVHSNAPKNQGKNGCFNGRGGCSHFCFPQPGGSKVCDCPDDMTLQPDGLSCGKHILPERFLLILNQYYRDIYLVDIRTYRYVTIALENSYNPNAITYDPIDRNIYWTDQRFSQILSLSIDGDMKHTIRQLNRSTYPQAIAVDALSRLLFYADTEHIGVLSLEGSIHKIVISYNNTHLSVIAIDPINGTIYWTSWWINGKIEKSNYDGTNRQEIINSGLATPTGLTLDIRAGVLYWCDFSTAMLERANVDGTNRTVIYHKPGYVSLVKIALHQSHLYILGLRRRFTLMRIRTDGSNLTLFGPTQFGHNSDVVVHSNESGSLGPNGCSSRNGGCSHFCFPRPGGLKMCDCPDGLTLRTDGHTCRLHDDMCDEQPCENGAPCTNIGGLYICNCSRGWQGQKCSSGKIKSYERLTKWIKICGLYSNISIPDVDECSENPCKNRADCVNTYGSYVCNCSIGWQRQDCSDDVDECSDNPCKNSGNCVNTYGSYVCNCSIGWQGQDCSDGMGQYYCENDYNV</sequence>
<evidence type="ECO:0000256" key="2">
    <source>
        <dbReference type="ARBA" id="ARBA00022729"/>
    </source>
</evidence>
<dbReference type="PROSITE" id="PS00010">
    <property type="entry name" value="ASX_HYDROXYL"/>
    <property type="match status" value="3"/>
</dbReference>
<evidence type="ECO:0000256" key="4">
    <source>
        <dbReference type="ARBA" id="ARBA00023157"/>
    </source>
</evidence>
<dbReference type="PROSITE" id="PS01186">
    <property type="entry name" value="EGF_2"/>
    <property type="match status" value="3"/>
</dbReference>
<protein>
    <recommendedName>
        <fullName evidence="8">EGF-like domain-containing protein</fullName>
    </recommendedName>
</protein>
<keyword evidence="2" id="KW-0732">Signal</keyword>
<keyword evidence="3" id="KW-0677">Repeat</keyword>
<proteinExistence type="predicted"/>
<feature type="repeat" description="LDL-receptor class B" evidence="7">
    <location>
        <begin position="380"/>
        <end position="422"/>
    </location>
</feature>
<dbReference type="PROSITE" id="PS01187">
    <property type="entry name" value="EGF_CA"/>
    <property type="match status" value="1"/>
</dbReference>
<evidence type="ECO:0000256" key="3">
    <source>
        <dbReference type="ARBA" id="ARBA00022737"/>
    </source>
</evidence>
<feature type="repeat" description="LDL-receptor class B" evidence="7">
    <location>
        <begin position="467"/>
        <end position="510"/>
    </location>
</feature>
<dbReference type="InterPro" id="IPR000033">
    <property type="entry name" value="LDLR_classB_rpt"/>
</dbReference>
<evidence type="ECO:0000313" key="9">
    <source>
        <dbReference type="EMBL" id="KAL3837625.1"/>
    </source>
</evidence>
<dbReference type="SUPFAM" id="SSF57196">
    <property type="entry name" value="EGF/Laminin"/>
    <property type="match status" value="6"/>
</dbReference>
<keyword evidence="1 6" id="KW-0245">EGF-like domain</keyword>
<feature type="domain" description="EGF-like" evidence="8">
    <location>
        <begin position="1317"/>
        <end position="1353"/>
    </location>
</feature>
<dbReference type="FunFam" id="2.120.10.30:FF:000241">
    <property type="entry name" value="Low-density lipoprotein receptor-related protein 6"/>
    <property type="match status" value="1"/>
</dbReference>
<evidence type="ECO:0000256" key="7">
    <source>
        <dbReference type="PROSITE-ProRule" id="PRU00461"/>
    </source>
</evidence>
<dbReference type="SMART" id="SM00181">
    <property type="entry name" value="EGF"/>
    <property type="match status" value="7"/>
</dbReference>
<dbReference type="InterPro" id="IPR001881">
    <property type="entry name" value="EGF-like_Ca-bd_dom"/>
</dbReference>
<feature type="domain" description="EGF-like" evidence="8">
    <location>
        <begin position="1279"/>
        <end position="1315"/>
    </location>
</feature>
<dbReference type="InterPro" id="IPR049883">
    <property type="entry name" value="NOTCH1_EGF-like"/>
</dbReference>
<dbReference type="PROSITE" id="PS00022">
    <property type="entry name" value="EGF_1"/>
    <property type="match status" value="2"/>
</dbReference>
<dbReference type="PROSITE" id="PS51120">
    <property type="entry name" value="LDLRB"/>
    <property type="match status" value="8"/>
</dbReference>
<dbReference type="PANTHER" id="PTHR46513:SF13">
    <property type="entry name" value="EGF-LIKE DOMAIN-CONTAINING PROTEIN"/>
    <property type="match status" value="1"/>
</dbReference>
<dbReference type="SMART" id="SM00135">
    <property type="entry name" value="LY"/>
    <property type="match status" value="18"/>
</dbReference>
<keyword evidence="5" id="KW-0325">Glycoprotein</keyword>
<dbReference type="PROSITE" id="PS50026">
    <property type="entry name" value="EGF_3"/>
    <property type="match status" value="3"/>
</dbReference>
<dbReference type="Gene3D" id="2.10.25.10">
    <property type="entry name" value="Laminin"/>
    <property type="match status" value="3"/>
</dbReference>
<name>A0ABD3TMN4_SINWO</name>
<feature type="disulfide bond" evidence="6">
    <location>
        <begin position="1305"/>
        <end position="1314"/>
    </location>
</feature>
<accession>A0ABD3TMN4</accession>
<organism evidence="9 10">
    <name type="scientific">Sinanodonta woodiana</name>
    <name type="common">Chinese pond mussel</name>
    <name type="synonym">Anodonta woodiana</name>
    <dbReference type="NCBI Taxonomy" id="1069815"/>
    <lineage>
        <taxon>Eukaryota</taxon>
        <taxon>Metazoa</taxon>
        <taxon>Spiralia</taxon>
        <taxon>Lophotrochozoa</taxon>
        <taxon>Mollusca</taxon>
        <taxon>Bivalvia</taxon>
        <taxon>Autobranchia</taxon>
        <taxon>Heteroconchia</taxon>
        <taxon>Palaeoheterodonta</taxon>
        <taxon>Unionida</taxon>
        <taxon>Unionoidea</taxon>
        <taxon>Unionidae</taxon>
        <taxon>Unioninae</taxon>
        <taxon>Sinanodonta</taxon>
    </lineage>
</organism>
<dbReference type="InterPro" id="IPR050778">
    <property type="entry name" value="Cueball_EGF_LRP_Nidogen"/>
</dbReference>
<feature type="disulfide bond" evidence="6">
    <location>
        <begin position="1242"/>
        <end position="1251"/>
    </location>
</feature>
<evidence type="ECO:0000313" key="10">
    <source>
        <dbReference type="Proteomes" id="UP001634394"/>
    </source>
</evidence>
<dbReference type="PANTHER" id="PTHR46513">
    <property type="entry name" value="VITELLOGENIN RECEPTOR-LIKE PROTEIN-RELATED-RELATED"/>
    <property type="match status" value="1"/>
</dbReference>
<dbReference type="Proteomes" id="UP001634394">
    <property type="component" value="Unassembled WGS sequence"/>
</dbReference>
<dbReference type="Pfam" id="PF07645">
    <property type="entry name" value="EGF_CA"/>
    <property type="match status" value="2"/>
</dbReference>
<dbReference type="InterPro" id="IPR000742">
    <property type="entry name" value="EGF"/>
</dbReference>
<dbReference type="CDD" id="cd00054">
    <property type="entry name" value="EGF_CA"/>
    <property type="match status" value="3"/>
</dbReference>
<feature type="disulfide bond" evidence="6">
    <location>
        <begin position="1343"/>
        <end position="1352"/>
    </location>
</feature>
<dbReference type="EMBL" id="JBJQND010000018">
    <property type="protein sequence ID" value="KAL3837625.1"/>
    <property type="molecule type" value="Genomic_DNA"/>
</dbReference>
<evidence type="ECO:0000256" key="1">
    <source>
        <dbReference type="ARBA" id="ARBA00022536"/>
    </source>
</evidence>
<dbReference type="InterPro" id="IPR018097">
    <property type="entry name" value="EGF_Ca-bd_CS"/>
</dbReference>
<feature type="repeat" description="LDL-receptor class B" evidence="7">
    <location>
        <begin position="115"/>
        <end position="158"/>
    </location>
</feature>
<reference evidence="9 10" key="1">
    <citation type="submission" date="2024-11" db="EMBL/GenBank/DDBJ databases">
        <title>Chromosome-level genome assembly of the freshwater bivalve Anodonta woodiana.</title>
        <authorList>
            <person name="Chen X."/>
        </authorList>
    </citation>
    <scope>NUCLEOTIDE SEQUENCE [LARGE SCALE GENOMIC DNA]</scope>
    <source>
        <strain evidence="9">MN2024</strain>
        <tissue evidence="9">Gills</tissue>
    </source>
</reference>
<comment type="caution">
    <text evidence="9">The sequence shown here is derived from an EMBL/GenBank/DDBJ whole genome shotgun (WGS) entry which is preliminary data.</text>
</comment>
<dbReference type="Pfam" id="PF00058">
    <property type="entry name" value="Ldl_recept_b"/>
    <property type="match status" value="5"/>
</dbReference>
<gene>
    <name evidence="9" type="ORF">ACJMK2_022971</name>
</gene>
<feature type="repeat" description="LDL-receptor class B" evidence="7">
    <location>
        <begin position="423"/>
        <end position="466"/>
    </location>
</feature>
<feature type="repeat" description="LDL-receptor class B" evidence="7">
    <location>
        <begin position="1039"/>
        <end position="1082"/>
    </location>
</feature>
<feature type="repeat" description="LDL-receptor class B" evidence="7">
    <location>
        <begin position="954"/>
        <end position="997"/>
    </location>
</feature>
<dbReference type="InterPro" id="IPR000152">
    <property type="entry name" value="EGF-type_Asp/Asn_hydroxyl_site"/>
</dbReference>
<dbReference type="Pfam" id="PF14670">
    <property type="entry name" value="FXa_inhibition"/>
    <property type="match status" value="3"/>
</dbReference>
<feature type="repeat" description="LDL-receptor class B" evidence="7">
    <location>
        <begin position="1083"/>
        <end position="1126"/>
    </location>
</feature>
<dbReference type="Gene3D" id="2.120.10.30">
    <property type="entry name" value="TolB, C-terminal domain"/>
    <property type="match status" value="4"/>
</dbReference>
<dbReference type="FunFam" id="2.120.10.30:FF:000132">
    <property type="entry name" value="Uncharacterized protein"/>
    <property type="match status" value="3"/>
</dbReference>
<evidence type="ECO:0000259" key="8">
    <source>
        <dbReference type="PROSITE" id="PS50026"/>
    </source>
</evidence>
<keyword evidence="10" id="KW-1185">Reference proteome</keyword>
<feature type="domain" description="EGF-like" evidence="8">
    <location>
        <begin position="1216"/>
        <end position="1252"/>
    </location>
</feature>
<dbReference type="InterPro" id="IPR011042">
    <property type="entry name" value="6-blade_b-propeller_TolB-like"/>
</dbReference>
<dbReference type="FunFam" id="2.10.25.10:FF:000125">
    <property type="entry name" value="Neurogenic locus notch protein-like"/>
    <property type="match status" value="1"/>
</dbReference>